<evidence type="ECO:0000256" key="15">
    <source>
        <dbReference type="ARBA" id="ARBA00023170"/>
    </source>
</evidence>
<evidence type="ECO:0000256" key="16">
    <source>
        <dbReference type="ARBA" id="ARBA00047899"/>
    </source>
</evidence>
<evidence type="ECO:0000256" key="14">
    <source>
        <dbReference type="ARBA" id="ARBA00023136"/>
    </source>
</evidence>
<dbReference type="STRING" id="35608.A0A2U1KV56"/>
<dbReference type="InterPro" id="IPR011009">
    <property type="entry name" value="Kinase-like_dom_sf"/>
</dbReference>
<dbReference type="PROSITE" id="PS00107">
    <property type="entry name" value="PROTEIN_KINASE_ATP"/>
    <property type="match status" value="1"/>
</dbReference>
<dbReference type="PANTHER" id="PTHR45631">
    <property type="entry name" value="OS07G0107800 PROTEIN-RELATED"/>
    <property type="match status" value="1"/>
</dbReference>
<dbReference type="FunFam" id="3.30.200.20:FF:000394">
    <property type="entry name" value="Leucine-rich repeat receptor-like protein kinase"/>
    <property type="match status" value="1"/>
</dbReference>
<dbReference type="SUPFAM" id="SSF56112">
    <property type="entry name" value="Protein kinase-like (PK-like)"/>
    <property type="match status" value="1"/>
</dbReference>
<evidence type="ECO:0000256" key="17">
    <source>
        <dbReference type="ARBA" id="ARBA00048679"/>
    </source>
</evidence>
<dbReference type="InterPro" id="IPR000719">
    <property type="entry name" value="Prot_kinase_dom"/>
</dbReference>
<dbReference type="GO" id="GO:0005524">
    <property type="term" value="F:ATP binding"/>
    <property type="evidence" value="ECO:0007669"/>
    <property type="project" value="UniProtKB-UniRule"/>
</dbReference>
<dbReference type="Gene3D" id="3.80.10.10">
    <property type="entry name" value="Ribonuclease Inhibitor"/>
    <property type="match status" value="1"/>
</dbReference>
<evidence type="ECO:0000256" key="6">
    <source>
        <dbReference type="ARBA" id="ARBA00022679"/>
    </source>
</evidence>
<name>A0A2U1KV56_ARTAN</name>
<keyword evidence="7 19" id="KW-0812">Transmembrane</keyword>
<dbReference type="Proteomes" id="UP000245207">
    <property type="component" value="Unassembled WGS sequence"/>
</dbReference>
<dbReference type="CDD" id="cd14066">
    <property type="entry name" value="STKc_IRAK"/>
    <property type="match status" value="1"/>
</dbReference>
<organism evidence="22 23">
    <name type="scientific">Artemisia annua</name>
    <name type="common">Sweet wormwood</name>
    <dbReference type="NCBI Taxonomy" id="35608"/>
    <lineage>
        <taxon>Eukaryota</taxon>
        <taxon>Viridiplantae</taxon>
        <taxon>Streptophyta</taxon>
        <taxon>Embryophyta</taxon>
        <taxon>Tracheophyta</taxon>
        <taxon>Spermatophyta</taxon>
        <taxon>Magnoliopsida</taxon>
        <taxon>eudicotyledons</taxon>
        <taxon>Gunneridae</taxon>
        <taxon>Pentapetalae</taxon>
        <taxon>asterids</taxon>
        <taxon>campanulids</taxon>
        <taxon>Asterales</taxon>
        <taxon>Asteraceae</taxon>
        <taxon>Asteroideae</taxon>
        <taxon>Anthemideae</taxon>
        <taxon>Artemisiinae</taxon>
        <taxon>Artemisia</taxon>
    </lineage>
</organism>
<dbReference type="PROSITE" id="PS00108">
    <property type="entry name" value="PROTEIN_KINASE_ST"/>
    <property type="match status" value="1"/>
</dbReference>
<dbReference type="OrthoDB" id="2017114at2759"/>
<evidence type="ECO:0000256" key="19">
    <source>
        <dbReference type="SAM" id="Phobius"/>
    </source>
</evidence>
<evidence type="ECO:0000256" key="8">
    <source>
        <dbReference type="ARBA" id="ARBA00022729"/>
    </source>
</evidence>
<keyword evidence="14 19" id="KW-0472">Membrane</keyword>
<evidence type="ECO:0000256" key="13">
    <source>
        <dbReference type="ARBA" id="ARBA00022989"/>
    </source>
</evidence>
<dbReference type="GO" id="GO:0004674">
    <property type="term" value="F:protein serine/threonine kinase activity"/>
    <property type="evidence" value="ECO:0007669"/>
    <property type="project" value="UniProtKB-KW"/>
</dbReference>
<dbReference type="InterPro" id="IPR032675">
    <property type="entry name" value="LRR_dom_sf"/>
</dbReference>
<evidence type="ECO:0000313" key="22">
    <source>
        <dbReference type="EMBL" id="PWA40639.1"/>
    </source>
</evidence>
<evidence type="ECO:0000256" key="4">
    <source>
        <dbReference type="ARBA" id="ARBA00022553"/>
    </source>
</evidence>
<evidence type="ECO:0000256" key="20">
    <source>
        <dbReference type="SAM" id="SignalP"/>
    </source>
</evidence>
<protein>
    <recommendedName>
        <fullName evidence="2">non-specific serine/threonine protein kinase</fullName>
        <ecNumber evidence="2">2.7.11.1</ecNumber>
    </recommendedName>
</protein>
<dbReference type="PROSITE" id="PS51450">
    <property type="entry name" value="LRR"/>
    <property type="match status" value="1"/>
</dbReference>
<feature type="chain" id="PRO_5015649672" description="non-specific serine/threonine protein kinase" evidence="20">
    <location>
        <begin position="25"/>
        <end position="887"/>
    </location>
</feature>
<feature type="transmembrane region" description="Helical" evidence="19">
    <location>
        <begin position="512"/>
        <end position="534"/>
    </location>
</feature>
<keyword evidence="8 20" id="KW-0732">Signal</keyword>
<keyword evidence="6" id="KW-0808">Transferase</keyword>
<evidence type="ECO:0000313" key="23">
    <source>
        <dbReference type="Proteomes" id="UP000245207"/>
    </source>
</evidence>
<dbReference type="FunFam" id="3.80.10.10:FF:000129">
    <property type="entry name" value="Leucine-rich repeat receptor-like kinase"/>
    <property type="match status" value="1"/>
</dbReference>
<dbReference type="SMART" id="SM00220">
    <property type="entry name" value="S_TKc"/>
    <property type="match status" value="1"/>
</dbReference>
<accession>A0A2U1KV56</accession>
<comment type="catalytic activity">
    <reaction evidence="17">
        <text>L-seryl-[protein] + ATP = O-phospho-L-seryl-[protein] + ADP + H(+)</text>
        <dbReference type="Rhea" id="RHEA:17989"/>
        <dbReference type="Rhea" id="RHEA-COMP:9863"/>
        <dbReference type="Rhea" id="RHEA-COMP:11604"/>
        <dbReference type="ChEBI" id="CHEBI:15378"/>
        <dbReference type="ChEBI" id="CHEBI:29999"/>
        <dbReference type="ChEBI" id="CHEBI:30616"/>
        <dbReference type="ChEBI" id="CHEBI:83421"/>
        <dbReference type="ChEBI" id="CHEBI:456216"/>
        <dbReference type="EC" id="2.7.11.1"/>
    </reaction>
</comment>
<keyword evidence="23" id="KW-1185">Reference proteome</keyword>
<dbReference type="FunFam" id="1.10.510.10:FF:000146">
    <property type="entry name" value="LRR receptor-like serine/threonine-protein kinase IOS1"/>
    <property type="match status" value="1"/>
</dbReference>
<evidence type="ECO:0000256" key="7">
    <source>
        <dbReference type="ARBA" id="ARBA00022692"/>
    </source>
</evidence>
<dbReference type="InterPro" id="IPR008271">
    <property type="entry name" value="Ser/Thr_kinase_AS"/>
</dbReference>
<gene>
    <name evidence="22" type="ORF">CTI12_AA561130</name>
</gene>
<dbReference type="InterPro" id="IPR017441">
    <property type="entry name" value="Protein_kinase_ATP_BS"/>
</dbReference>
<comment type="subcellular location">
    <subcellularLocation>
        <location evidence="1">Membrane</location>
        <topology evidence="1">Single-pass membrane protein</topology>
    </subcellularLocation>
</comment>
<evidence type="ECO:0000256" key="1">
    <source>
        <dbReference type="ARBA" id="ARBA00004167"/>
    </source>
</evidence>
<keyword evidence="13 19" id="KW-1133">Transmembrane helix</keyword>
<evidence type="ECO:0000256" key="5">
    <source>
        <dbReference type="ARBA" id="ARBA00022614"/>
    </source>
</evidence>
<dbReference type="EC" id="2.7.11.1" evidence="2"/>
<dbReference type="Gene3D" id="3.30.200.20">
    <property type="entry name" value="Phosphorylase Kinase, domain 1"/>
    <property type="match status" value="1"/>
</dbReference>
<dbReference type="PROSITE" id="PS50011">
    <property type="entry name" value="PROTEIN_KINASE_DOM"/>
    <property type="match status" value="1"/>
</dbReference>
<dbReference type="GO" id="GO:0016020">
    <property type="term" value="C:membrane"/>
    <property type="evidence" value="ECO:0007669"/>
    <property type="project" value="UniProtKB-SubCell"/>
</dbReference>
<dbReference type="EMBL" id="PKPP01013644">
    <property type="protein sequence ID" value="PWA40639.1"/>
    <property type="molecule type" value="Genomic_DNA"/>
</dbReference>
<keyword evidence="10 18" id="KW-0547">Nucleotide-binding</keyword>
<dbReference type="AlphaFoldDB" id="A0A2U1KV56"/>
<feature type="domain" description="Protein kinase" evidence="21">
    <location>
        <begin position="571"/>
        <end position="843"/>
    </location>
</feature>
<evidence type="ECO:0000256" key="11">
    <source>
        <dbReference type="ARBA" id="ARBA00022777"/>
    </source>
</evidence>
<feature type="signal peptide" evidence="20">
    <location>
        <begin position="1"/>
        <end position="24"/>
    </location>
</feature>
<dbReference type="InterPro" id="IPR001611">
    <property type="entry name" value="Leu-rich_rpt"/>
</dbReference>
<sequence length="887" mass="99302">MVYVLRLFVLWCVAAGFVHVYVHAQVQTGYISIDCGSPENFNYVDLDTGISYTSDESFINTGVNRNISSEYAYPNNPMLPQPLSDLRTFPQGNKNCYTLRPNGGKNSLNLIRATFMYGNYDGQDKLPEFDLYLGVNFWLSVKFINASDVVTTEIVHLALKDTISICLINTGKGVPLISGLELRPLDKSIYEIDDEISGSLVLFQRFDMGYVNGTGRYTDDMYDRIWSPYTSPSWDSLRTSIEIDVSGDGYRAPNEVMQTAATPKNGTESLEFSWSTSDSNAQFYIYMYFADLVRKNQTREFNVSWNESPLFGNVRPRVYRASTFYNSKALVGSEHKISIGRSGSGNVPPILNAVEIYRVQEFSDSATLIRDDDAIDDIRTTYKVSRNWVGDPCGPKNYSWEGVLCNYTISNPPQIISLNLSTSALTGQIASSIGNLSSLETLDLSNNSLTGPIPEFLENLQLLKFLDLRGNQLSGYVPQSLLDRSRTRLLTLRVDSQNLCDSGSCQTKKKKVVVPIVASLVSVFVVLLLLIIIWRIKRKGKTGKENSNEEGRALESNNKQFTYAEVVNITNNFDTAIGKGGFGTVYLGRLKNGSQVAVKLLSTKSSQGYKEFQNEAELLMRVHHRNLVSFVGYSHNDNKMALVYEFMANGNLKSYISDRSVHPLTWEMRLKIAIDAAQGLEYLHHGCRPAIIHRDVKSANILLNENLNAKIADFGLSKGLPDDHTTHILTNVTGTTGYLDPEYRRSHNLNEKSDVYSFGIVLLELITGQPAIIKNKDHIHIMHYVGPHLEQGDITSIIDEQMGDDYNLDSVWKAIEISVACTRSMSTQRMTMSEVLTGLKMCLEMELARGSRNKTNYVGQKMAVLKMDHSPEVCSMDFDLMTGISGR</sequence>
<feature type="binding site" evidence="18">
    <location>
        <position position="599"/>
    </location>
    <ligand>
        <name>ATP</name>
        <dbReference type="ChEBI" id="CHEBI:30616"/>
    </ligand>
</feature>
<dbReference type="PANTHER" id="PTHR45631:SF143">
    <property type="entry name" value="LEUCINE-RICH REPEAT PROTEIN KINASE"/>
    <property type="match status" value="1"/>
</dbReference>
<keyword evidence="3" id="KW-0723">Serine/threonine-protein kinase</keyword>
<dbReference type="InterPro" id="IPR001245">
    <property type="entry name" value="Ser-Thr/Tyr_kinase_cat_dom"/>
</dbReference>
<proteinExistence type="predicted"/>
<evidence type="ECO:0000256" key="2">
    <source>
        <dbReference type="ARBA" id="ARBA00012513"/>
    </source>
</evidence>
<reference evidence="22 23" key="1">
    <citation type="journal article" date="2018" name="Mol. Plant">
        <title>The genome of Artemisia annua provides insight into the evolution of Asteraceae family and artemisinin biosynthesis.</title>
        <authorList>
            <person name="Shen Q."/>
            <person name="Zhang L."/>
            <person name="Liao Z."/>
            <person name="Wang S."/>
            <person name="Yan T."/>
            <person name="Shi P."/>
            <person name="Liu M."/>
            <person name="Fu X."/>
            <person name="Pan Q."/>
            <person name="Wang Y."/>
            <person name="Lv Z."/>
            <person name="Lu X."/>
            <person name="Zhang F."/>
            <person name="Jiang W."/>
            <person name="Ma Y."/>
            <person name="Chen M."/>
            <person name="Hao X."/>
            <person name="Li L."/>
            <person name="Tang Y."/>
            <person name="Lv G."/>
            <person name="Zhou Y."/>
            <person name="Sun X."/>
            <person name="Brodelius P.E."/>
            <person name="Rose J.K.C."/>
            <person name="Tang K."/>
        </authorList>
    </citation>
    <scope>NUCLEOTIDE SEQUENCE [LARGE SCALE GENOMIC DNA]</scope>
    <source>
        <strain evidence="23">cv. Huhao1</strain>
        <tissue evidence="22">Leaf</tissue>
    </source>
</reference>
<keyword evidence="5" id="KW-0433">Leucine-rich repeat</keyword>
<keyword evidence="12 18" id="KW-0067">ATP-binding</keyword>
<comment type="catalytic activity">
    <reaction evidence="16">
        <text>L-threonyl-[protein] + ATP = O-phospho-L-threonyl-[protein] + ADP + H(+)</text>
        <dbReference type="Rhea" id="RHEA:46608"/>
        <dbReference type="Rhea" id="RHEA-COMP:11060"/>
        <dbReference type="Rhea" id="RHEA-COMP:11605"/>
        <dbReference type="ChEBI" id="CHEBI:15378"/>
        <dbReference type="ChEBI" id="CHEBI:30013"/>
        <dbReference type="ChEBI" id="CHEBI:30616"/>
        <dbReference type="ChEBI" id="CHEBI:61977"/>
        <dbReference type="ChEBI" id="CHEBI:456216"/>
        <dbReference type="EC" id="2.7.11.1"/>
    </reaction>
</comment>
<keyword evidence="9" id="KW-0677">Repeat</keyword>
<evidence type="ECO:0000256" key="9">
    <source>
        <dbReference type="ARBA" id="ARBA00022737"/>
    </source>
</evidence>
<dbReference type="InterPro" id="IPR024788">
    <property type="entry name" value="Malectin-like_Carb-bd_dom"/>
</dbReference>
<dbReference type="Pfam" id="PF13855">
    <property type="entry name" value="LRR_8"/>
    <property type="match status" value="1"/>
</dbReference>
<dbReference type="SUPFAM" id="SSF52058">
    <property type="entry name" value="L domain-like"/>
    <property type="match status" value="1"/>
</dbReference>
<keyword evidence="11" id="KW-0418">Kinase</keyword>
<dbReference type="Gene3D" id="1.10.510.10">
    <property type="entry name" value="Transferase(Phosphotransferase) domain 1"/>
    <property type="match status" value="1"/>
</dbReference>
<comment type="caution">
    <text evidence="22">The sequence shown here is derived from an EMBL/GenBank/DDBJ whole genome shotgun (WGS) entry which is preliminary data.</text>
</comment>
<evidence type="ECO:0000256" key="12">
    <source>
        <dbReference type="ARBA" id="ARBA00022840"/>
    </source>
</evidence>
<evidence type="ECO:0000259" key="21">
    <source>
        <dbReference type="PROSITE" id="PS50011"/>
    </source>
</evidence>
<keyword evidence="4" id="KW-0597">Phosphoprotein</keyword>
<evidence type="ECO:0000256" key="10">
    <source>
        <dbReference type="ARBA" id="ARBA00022741"/>
    </source>
</evidence>
<keyword evidence="15" id="KW-0675">Receptor</keyword>
<evidence type="ECO:0000256" key="18">
    <source>
        <dbReference type="PROSITE-ProRule" id="PRU10141"/>
    </source>
</evidence>
<dbReference type="Pfam" id="PF12819">
    <property type="entry name" value="Malectin_like"/>
    <property type="match status" value="1"/>
</dbReference>
<evidence type="ECO:0000256" key="3">
    <source>
        <dbReference type="ARBA" id="ARBA00022527"/>
    </source>
</evidence>
<dbReference type="Pfam" id="PF07714">
    <property type="entry name" value="PK_Tyr_Ser-Thr"/>
    <property type="match status" value="1"/>
</dbReference>